<evidence type="ECO:0000313" key="2">
    <source>
        <dbReference type="Proteomes" id="UP000000226"/>
    </source>
</evidence>
<sequence length="72" mass="8601">MRGSQISMEWRSVLACKAINVPLKFKSQKDVCTRCCSNSSSHACFWRTIQVLYVRGKNKESWLWLWLWFAHY</sequence>
<proteinExistence type="predicted"/>
<dbReference type="Gramene" id="ESW29547">
    <property type="protein sequence ID" value="ESW29547"/>
    <property type="gene ID" value="PHAVU_002G078900g"/>
</dbReference>
<dbReference type="AlphaFoldDB" id="V7CH67"/>
<reference evidence="2" key="1">
    <citation type="journal article" date="2014" name="Nat. Genet.">
        <title>A reference genome for common bean and genome-wide analysis of dual domestications.</title>
        <authorList>
            <person name="Schmutz J."/>
            <person name="McClean P.E."/>
            <person name="Mamidi S."/>
            <person name="Wu G.A."/>
            <person name="Cannon S.B."/>
            <person name="Grimwood J."/>
            <person name="Jenkins J."/>
            <person name="Shu S."/>
            <person name="Song Q."/>
            <person name="Chavarro C."/>
            <person name="Torres-Torres M."/>
            <person name="Geffroy V."/>
            <person name="Moghaddam S.M."/>
            <person name="Gao D."/>
            <person name="Abernathy B."/>
            <person name="Barry K."/>
            <person name="Blair M."/>
            <person name="Brick M.A."/>
            <person name="Chovatia M."/>
            <person name="Gepts P."/>
            <person name="Goodstein D.M."/>
            <person name="Gonzales M."/>
            <person name="Hellsten U."/>
            <person name="Hyten D.L."/>
            <person name="Jia G."/>
            <person name="Kelly J.D."/>
            <person name="Kudrna D."/>
            <person name="Lee R."/>
            <person name="Richard M.M."/>
            <person name="Miklas P.N."/>
            <person name="Osorno J.M."/>
            <person name="Rodrigues J."/>
            <person name="Thareau V."/>
            <person name="Urrea C.A."/>
            <person name="Wang M."/>
            <person name="Yu Y."/>
            <person name="Zhang M."/>
            <person name="Wing R.A."/>
            <person name="Cregan P.B."/>
            <person name="Rokhsar D.S."/>
            <person name="Jackson S.A."/>
        </authorList>
    </citation>
    <scope>NUCLEOTIDE SEQUENCE [LARGE SCALE GENOMIC DNA]</scope>
    <source>
        <strain evidence="2">cv. G19833</strain>
    </source>
</reference>
<gene>
    <name evidence="1" type="ORF">PHAVU_002G078900g</name>
</gene>
<dbReference type="Proteomes" id="UP000000226">
    <property type="component" value="Chromosome 2"/>
</dbReference>
<keyword evidence="2" id="KW-1185">Reference proteome</keyword>
<dbReference type="EMBL" id="CM002289">
    <property type="protein sequence ID" value="ESW29547.1"/>
    <property type="molecule type" value="Genomic_DNA"/>
</dbReference>
<evidence type="ECO:0000313" key="1">
    <source>
        <dbReference type="EMBL" id="ESW29547.1"/>
    </source>
</evidence>
<protein>
    <submittedName>
        <fullName evidence="1">Uncharacterized protein</fullName>
    </submittedName>
</protein>
<accession>V7CH67</accession>
<organism evidence="1 2">
    <name type="scientific">Phaseolus vulgaris</name>
    <name type="common">Kidney bean</name>
    <name type="synonym">French bean</name>
    <dbReference type="NCBI Taxonomy" id="3885"/>
    <lineage>
        <taxon>Eukaryota</taxon>
        <taxon>Viridiplantae</taxon>
        <taxon>Streptophyta</taxon>
        <taxon>Embryophyta</taxon>
        <taxon>Tracheophyta</taxon>
        <taxon>Spermatophyta</taxon>
        <taxon>Magnoliopsida</taxon>
        <taxon>eudicotyledons</taxon>
        <taxon>Gunneridae</taxon>
        <taxon>Pentapetalae</taxon>
        <taxon>rosids</taxon>
        <taxon>fabids</taxon>
        <taxon>Fabales</taxon>
        <taxon>Fabaceae</taxon>
        <taxon>Papilionoideae</taxon>
        <taxon>50 kb inversion clade</taxon>
        <taxon>NPAAA clade</taxon>
        <taxon>indigoferoid/millettioid clade</taxon>
        <taxon>Phaseoleae</taxon>
        <taxon>Phaseolus</taxon>
    </lineage>
</organism>
<name>V7CH67_PHAVU</name>